<organism evidence="8 9">
    <name type="scientific">Aspergillus novofumigatus (strain IBT 16806)</name>
    <dbReference type="NCBI Taxonomy" id="1392255"/>
    <lineage>
        <taxon>Eukaryota</taxon>
        <taxon>Fungi</taxon>
        <taxon>Dikarya</taxon>
        <taxon>Ascomycota</taxon>
        <taxon>Pezizomycotina</taxon>
        <taxon>Eurotiomycetes</taxon>
        <taxon>Eurotiomycetidae</taxon>
        <taxon>Eurotiales</taxon>
        <taxon>Aspergillaceae</taxon>
        <taxon>Aspergillus</taxon>
        <taxon>Aspergillus subgen. Fumigati</taxon>
    </lineage>
</organism>
<evidence type="ECO:0000256" key="2">
    <source>
        <dbReference type="ARBA" id="ARBA00007168"/>
    </source>
</evidence>
<dbReference type="Pfam" id="PF04515">
    <property type="entry name" value="Choline_transpo"/>
    <property type="match status" value="1"/>
</dbReference>
<reference evidence="9" key="1">
    <citation type="journal article" date="2018" name="Proc. Natl. Acad. Sci. U.S.A.">
        <title>Linking secondary metabolites to gene clusters through genome sequencing of six diverse Aspergillus species.</title>
        <authorList>
            <person name="Kaerboelling I."/>
            <person name="Vesth T.C."/>
            <person name="Frisvad J.C."/>
            <person name="Nybo J.L."/>
            <person name="Theobald S."/>
            <person name="Kuo A."/>
            <person name="Bowyer P."/>
            <person name="Matsuda Y."/>
            <person name="Mondo S."/>
            <person name="Lyhne E.K."/>
            <person name="Kogle M.E."/>
            <person name="Clum A."/>
            <person name="Lipzen A."/>
            <person name="Salamov A."/>
            <person name="Ngan C.Y."/>
            <person name="Daum C."/>
            <person name="Chiniquy J."/>
            <person name="Barry K."/>
            <person name="LaButti K."/>
            <person name="Haridas S."/>
            <person name="Simmons B.A."/>
            <person name="Magnuson J.K."/>
            <person name="Mortensen U.H."/>
            <person name="Larsen T.O."/>
            <person name="Grigoriev I.V."/>
            <person name="Baker S.E."/>
            <person name="Andersen M.R."/>
        </authorList>
    </citation>
    <scope>NUCLEOTIDE SEQUENCE [LARGE SCALE GENOMIC DNA]</scope>
    <source>
        <strain evidence="9">IBT 16806</strain>
    </source>
</reference>
<comment type="caution">
    <text evidence="8">The sequence shown here is derived from an EMBL/GenBank/DDBJ whole genome shotgun (WGS) entry which is preliminary data.</text>
</comment>
<dbReference type="Proteomes" id="UP000234474">
    <property type="component" value="Unassembled WGS sequence"/>
</dbReference>
<feature type="transmembrane region" description="Helical" evidence="6">
    <location>
        <begin position="295"/>
        <end position="312"/>
    </location>
</feature>
<dbReference type="OrthoDB" id="420519at2759"/>
<feature type="transmembrane region" description="Helical" evidence="6">
    <location>
        <begin position="585"/>
        <end position="604"/>
    </location>
</feature>
<evidence type="ECO:0000313" key="8">
    <source>
        <dbReference type="EMBL" id="PKX94509.1"/>
    </source>
</evidence>
<feature type="region of interest" description="Disordered" evidence="7">
    <location>
        <begin position="64"/>
        <end position="92"/>
    </location>
</feature>
<keyword evidence="5 6" id="KW-0472">Membrane</keyword>
<keyword evidence="4 6" id="KW-1133">Transmembrane helix</keyword>
<evidence type="ECO:0000256" key="6">
    <source>
        <dbReference type="RuleBase" id="RU368066"/>
    </source>
</evidence>
<comment type="function">
    <text evidence="6">Probably involved in transport through the plasma membrane.</text>
</comment>
<gene>
    <name evidence="8" type="ORF">P174DRAFT_460578</name>
</gene>
<dbReference type="AlphaFoldDB" id="A0A2I1CA53"/>
<dbReference type="PANTHER" id="PTHR12385">
    <property type="entry name" value="CHOLINE TRANSPORTER-LIKE (SLC FAMILY 44)"/>
    <property type="match status" value="1"/>
</dbReference>
<evidence type="ECO:0000313" key="9">
    <source>
        <dbReference type="Proteomes" id="UP000234474"/>
    </source>
</evidence>
<feature type="transmembrane region" description="Helical" evidence="6">
    <location>
        <begin position="255"/>
        <end position="275"/>
    </location>
</feature>
<feature type="transmembrane region" description="Helical" evidence="6">
    <location>
        <begin position="225"/>
        <end position="248"/>
    </location>
</feature>
<dbReference type="EMBL" id="MSZS01000004">
    <property type="protein sequence ID" value="PKX94509.1"/>
    <property type="molecule type" value="Genomic_DNA"/>
</dbReference>
<dbReference type="VEuPathDB" id="FungiDB:P174DRAFT_460578"/>
<dbReference type="InterPro" id="IPR007603">
    <property type="entry name" value="Choline_transptr-like"/>
</dbReference>
<dbReference type="OMA" id="LIVLWTW"/>
<feature type="region of interest" description="Disordered" evidence="7">
    <location>
        <begin position="1"/>
        <end position="21"/>
    </location>
</feature>
<protein>
    <recommendedName>
        <fullName evidence="6">Protein PNS1</fullName>
    </recommendedName>
</protein>
<dbReference type="STRING" id="1392255.A0A2I1CA53"/>
<feature type="transmembrane region" description="Helical" evidence="6">
    <location>
        <begin position="546"/>
        <end position="565"/>
    </location>
</feature>
<feature type="transmembrane region" description="Helical" evidence="6">
    <location>
        <begin position="186"/>
        <end position="205"/>
    </location>
</feature>
<keyword evidence="9" id="KW-1185">Reference proteome</keyword>
<evidence type="ECO:0000256" key="1">
    <source>
        <dbReference type="ARBA" id="ARBA00004141"/>
    </source>
</evidence>
<dbReference type="RefSeq" id="XP_024683104.1">
    <property type="nucleotide sequence ID" value="XM_024829904.1"/>
</dbReference>
<comment type="similarity">
    <text evidence="2 6">Belongs to the CTL (choline transporter-like) family.</text>
</comment>
<sequence>MTLDPYHQATSQVSNLPFGSRNAAQPAPLFFSATDDFRDEDDEAEREREIADFYALQRSRRHFGSSQLKDSSEIGGDGDSSISLEQQPLQDDKYSVDRESGRAFESIAMTADDHGGPDEVRQSRSLRGNLVDIRLEDTLRSDENVDKAGSLEGLDDSPPSVQLFREQRSSEPRILGIETFLGPSELFLISLGCLLATSFLIYLHTSAPSGDKSRWGDTIYLTVHGSFYLLGIYTVVSIFISLLWLASLRYYVRPLVYAMIFAVPVILYSFSLYPFISSFKGIWHGTSIQDKAMRVVSLVPFIISSFWIYNVVRSRHAIGKAIDILEFACRILAANLELLLLGLGILICIVSWTWVWMLMFARVFLGGHMSESHAFALNISSWWLGTYFFFVYIWSLGVIAGIQRSVTAATVSQWYFHRLATPKPTSRQIVQAAVVHSVTTLFGTVCFSKLIALSTRLPLLLLPTRLSRLLNLFVYSLVPSPLAALTDPLALTYAAIHSQPLILSARGLLEMPSVSLATAVLSFHPRSTSWSHAGSAPLLSYRLSKLFLHAARFMMSLALGFGGWVSAARNLEVPGPGNGVHGSMYAYVVGLIAGIIGWSILGAAEGVIADIVDASFICWSSEVGTRGGEARYCREAGWLFGEHLANDIRHASHAHHQAEP</sequence>
<feature type="compositionally biased region" description="Polar residues" evidence="7">
    <location>
        <begin position="8"/>
        <end position="17"/>
    </location>
</feature>
<dbReference type="GO" id="GO:0005886">
    <property type="term" value="C:plasma membrane"/>
    <property type="evidence" value="ECO:0007669"/>
    <property type="project" value="UniProtKB-SubCell"/>
</dbReference>
<dbReference type="PANTHER" id="PTHR12385:SF88">
    <property type="entry name" value="CHOLINE TRANSPORTER-LIKE PROTEIN CTL1"/>
    <property type="match status" value="1"/>
</dbReference>
<dbReference type="GO" id="GO:0022857">
    <property type="term" value="F:transmembrane transporter activity"/>
    <property type="evidence" value="ECO:0007669"/>
    <property type="project" value="UniProtKB-UniRule"/>
</dbReference>
<evidence type="ECO:0000256" key="4">
    <source>
        <dbReference type="ARBA" id="ARBA00022989"/>
    </source>
</evidence>
<feature type="transmembrane region" description="Helical" evidence="6">
    <location>
        <begin position="381"/>
        <end position="402"/>
    </location>
</feature>
<accession>A0A2I1CA53</accession>
<evidence type="ECO:0000256" key="5">
    <source>
        <dbReference type="ARBA" id="ARBA00023136"/>
    </source>
</evidence>
<comment type="subcellular location">
    <subcellularLocation>
        <location evidence="6">Cell membrane</location>
        <topology evidence="6">Multi-pass membrane protein</topology>
    </subcellularLocation>
    <subcellularLocation>
        <location evidence="1">Membrane</location>
        <topology evidence="1">Multi-pass membrane protein</topology>
    </subcellularLocation>
</comment>
<dbReference type="GeneID" id="36537230"/>
<name>A0A2I1CA53_ASPN1</name>
<evidence type="ECO:0000256" key="3">
    <source>
        <dbReference type="ARBA" id="ARBA00022692"/>
    </source>
</evidence>
<keyword evidence="3 6" id="KW-0812">Transmembrane</keyword>
<evidence type="ECO:0000256" key="7">
    <source>
        <dbReference type="SAM" id="MobiDB-lite"/>
    </source>
</evidence>
<proteinExistence type="inferred from homology"/>
<feature type="transmembrane region" description="Helical" evidence="6">
    <location>
        <begin position="338"/>
        <end position="361"/>
    </location>
</feature>